<dbReference type="EMBL" id="BA000026">
    <property type="protein sequence ID" value="BAC44665.1"/>
    <property type="molecule type" value="Genomic_DNA"/>
</dbReference>
<name>Q8EUP7_MALP2</name>
<organism evidence="2 3">
    <name type="scientific">Malacoplasma penetrans (strain HF-2)</name>
    <name type="common">Mycoplasma penetrans</name>
    <dbReference type="NCBI Taxonomy" id="272633"/>
    <lineage>
        <taxon>Bacteria</taxon>
        <taxon>Bacillati</taxon>
        <taxon>Mycoplasmatota</taxon>
        <taxon>Mycoplasmoidales</taxon>
        <taxon>Mycoplasmoidaceae</taxon>
        <taxon>Malacoplasma</taxon>
    </lineage>
</organism>
<accession>Q8EUP7</accession>
<evidence type="ECO:0000313" key="2">
    <source>
        <dbReference type="EMBL" id="BAC44665.1"/>
    </source>
</evidence>
<dbReference type="AlphaFoldDB" id="Q8EUP7"/>
<keyword evidence="1" id="KW-1133">Transmembrane helix</keyword>
<protein>
    <recommendedName>
        <fullName evidence="4">DUF3899 domain-containing protein</fullName>
    </recommendedName>
</protein>
<keyword evidence="3" id="KW-1185">Reference proteome</keyword>
<evidence type="ECO:0000313" key="3">
    <source>
        <dbReference type="Proteomes" id="UP000002522"/>
    </source>
</evidence>
<feature type="transmembrane region" description="Helical" evidence="1">
    <location>
        <begin position="89"/>
        <end position="111"/>
    </location>
</feature>
<dbReference type="RefSeq" id="WP_011077694.1">
    <property type="nucleotide sequence ID" value="NC_004432.1"/>
</dbReference>
<gene>
    <name evidence="2" type="ordered locus">MYPE8730</name>
</gene>
<feature type="transmembrane region" description="Helical" evidence="1">
    <location>
        <begin position="47"/>
        <end position="69"/>
    </location>
</feature>
<sequence>MNNKKNSNFNQGYSKYTKETIDSSLTLNNSENEINTKNKKINRYPKGYLYVFFISIITIATFLICFLVKRPIGLDQSNQQESVFIYGHMAWNDALSVAFGIGFFLNIMWLISRQMLSLRIRFTSKKMFEYFTFKQFRERKNLVVRSWASNDVKNFDEYIEYCTIKKKTTALMFYISFSIFTLLFIVSIILAVTIK</sequence>
<reference evidence="2 3" key="1">
    <citation type="journal article" date="2002" name="Nucleic Acids Res.">
        <title>The complete genomic sequence of Mycoplasma penetrans, an intracellular bacterial pathogen in humans.</title>
        <authorList>
            <person name="Sasaki Y."/>
            <person name="Ishikawa J."/>
            <person name="Yamashita A."/>
            <person name="Oshima K."/>
            <person name="Kenri T."/>
            <person name="Furuya K."/>
            <person name="Yoshino C."/>
            <person name="Horino A."/>
            <person name="Shiba T."/>
            <person name="Sasaki T."/>
            <person name="Hattori M."/>
        </authorList>
    </citation>
    <scope>NUCLEOTIDE SEQUENCE [LARGE SCALE GENOMIC DNA]</scope>
    <source>
        <strain evidence="2 3">HF-2</strain>
    </source>
</reference>
<dbReference type="HOGENOM" id="CLU_1395006_0_0_14"/>
<proteinExistence type="predicted"/>
<keyword evidence="1" id="KW-0472">Membrane</keyword>
<dbReference type="STRING" id="272633.gene:10731996"/>
<evidence type="ECO:0000256" key="1">
    <source>
        <dbReference type="SAM" id="Phobius"/>
    </source>
</evidence>
<dbReference type="Proteomes" id="UP000002522">
    <property type="component" value="Chromosome"/>
</dbReference>
<dbReference type="InParanoid" id="Q8EUP7"/>
<keyword evidence="1" id="KW-0812">Transmembrane</keyword>
<dbReference type="KEGG" id="mpe:MYPE8730"/>
<evidence type="ECO:0008006" key="4">
    <source>
        <dbReference type="Google" id="ProtNLM"/>
    </source>
</evidence>
<feature type="transmembrane region" description="Helical" evidence="1">
    <location>
        <begin position="171"/>
        <end position="194"/>
    </location>
</feature>